<dbReference type="OrthoDB" id="3246562at2"/>
<organism evidence="3 4">
    <name type="scientific">Actinomadura macrotermitis</name>
    <dbReference type="NCBI Taxonomy" id="2585200"/>
    <lineage>
        <taxon>Bacteria</taxon>
        <taxon>Bacillati</taxon>
        <taxon>Actinomycetota</taxon>
        <taxon>Actinomycetes</taxon>
        <taxon>Streptosporangiales</taxon>
        <taxon>Thermomonosporaceae</taxon>
        <taxon>Actinomadura</taxon>
    </lineage>
</organism>
<sequence length="604" mass="66825">MRCYQAVLRDQWPGVGDRIQRALSQWLQAEEGVRIPGSDKARREFSLGRFRLDLHRAATCGRYVVEDGDRERVRVTFAERAGSTPGWAVVTAERDPRVRRAPHFLPGYLRSARITDGGVQLPDTAQEVDETQVGELMNWLTRPRRRVPVVVFAHRDDGRELAGQLAATLAGNAVVAWLSDARAEDEFNARVGADVEVFGRGVRTYHPDFRGDGDKWRHPVLGGSKCDQGLDAFDLVIENVIDKGVGADPPEEIRHALRMVPRVLDGQEPATALTAVTPSPAVLKREQLRAAMMAKVPRPRPQEPPAARPPEPEPAAEETEEPRAVPVDTDGLARDVAERVSAEMRKELLAALEISVTESDREVVRGMRTVTEYFTALKTALDGGRPGGAPDLGEENDRLAQELAETSAEARKLRARVRWLERQLLESSGPVTPQPPEYEPAGLVDALNEAGDRLSGVLVVADRQPAATLDLSWPQWKRVWAGKAWEALRALDEFAVARRSGEFAGGFYDWCLQDAAGRCVLPSAMVSMTESQTVRDNGHFRAARTFPVPAELHPDGRVFMQAHIKLRRVGSPAPRLYFYDDSVGTSGKVWIGYLGDHLPNTRTN</sequence>
<keyword evidence="1" id="KW-0175">Coiled coil</keyword>
<comment type="caution">
    <text evidence="3">The sequence shown here is derived from an EMBL/GenBank/DDBJ whole genome shotgun (WGS) entry which is preliminary data.</text>
</comment>
<keyword evidence="4" id="KW-1185">Reference proteome</keyword>
<evidence type="ECO:0000313" key="4">
    <source>
        <dbReference type="Proteomes" id="UP000487268"/>
    </source>
</evidence>
<name>A0A7K0C7P9_9ACTN</name>
<dbReference type="AlphaFoldDB" id="A0A7K0C7P9"/>
<feature type="region of interest" description="Disordered" evidence="2">
    <location>
        <begin position="294"/>
        <end position="326"/>
    </location>
</feature>
<evidence type="ECO:0000256" key="1">
    <source>
        <dbReference type="SAM" id="Coils"/>
    </source>
</evidence>
<reference evidence="3 4" key="1">
    <citation type="submission" date="2019-10" db="EMBL/GenBank/DDBJ databases">
        <title>Actinomadura rubteroloni sp. nov. and Actinomadura macrotermitis sp. nov., isolated from the gut of fungus growing-termite Macrotermes natalensis.</title>
        <authorList>
            <person name="Benndorf R."/>
            <person name="Martin K."/>
            <person name="Kuefner M."/>
            <person name="De Beer W."/>
            <person name="Kaster A.-K."/>
            <person name="Vollmers J."/>
            <person name="Poulsen M."/>
            <person name="Beemelmanns C."/>
        </authorList>
    </citation>
    <scope>NUCLEOTIDE SEQUENCE [LARGE SCALE GENOMIC DNA]</scope>
    <source>
        <strain evidence="3 4">RB68</strain>
    </source>
</reference>
<proteinExistence type="predicted"/>
<dbReference type="EMBL" id="WEGH01000006">
    <property type="protein sequence ID" value="MQY09477.1"/>
    <property type="molecule type" value="Genomic_DNA"/>
</dbReference>
<dbReference type="Proteomes" id="UP000487268">
    <property type="component" value="Unassembled WGS sequence"/>
</dbReference>
<dbReference type="RefSeq" id="WP_153541409.1">
    <property type="nucleotide sequence ID" value="NZ_WEGH01000006.1"/>
</dbReference>
<accession>A0A7K0C7P9</accession>
<feature type="compositionally biased region" description="Pro residues" evidence="2">
    <location>
        <begin position="302"/>
        <end position="313"/>
    </location>
</feature>
<evidence type="ECO:0000313" key="3">
    <source>
        <dbReference type="EMBL" id="MQY09477.1"/>
    </source>
</evidence>
<gene>
    <name evidence="3" type="ORF">ACRB68_76030</name>
</gene>
<evidence type="ECO:0000256" key="2">
    <source>
        <dbReference type="SAM" id="MobiDB-lite"/>
    </source>
</evidence>
<feature type="coiled-coil region" evidence="1">
    <location>
        <begin position="389"/>
        <end position="423"/>
    </location>
</feature>
<protein>
    <submittedName>
        <fullName evidence="3">Uncharacterized protein</fullName>
    </submittedName>
</protein>